<gene>
    <name evidence="2" type="ORF">L0U88_02150</name>
</gene>
<protein>
    <recommendedName>
        <fullName evidence="4">MORN repeat protein</fullName>
    </recommendedName>
</protein>
<name>A0ABS9BCN5_9BACT</name>
<evidence type="ECO:0000313" key="3">
    <source>
        <dbReference type="Proteomes" id="UP001200145"/>
    </source>
</evidence>
<evidence type="ECO:0008006" key="4">
    <source>
        <dbReference type="Google" id="ProtNLM"/>
    </source>
</evidence>
<keyword evidence="3" id="KW-1185">Reference proteome</keyword>
<reference evidence="2 3" key="1">
    <citation type="submission" date="2022-01" db="EMBL/GenBank/DDBJ databases">
        <title>Flavihumibacter sp. nov., isolated from sediment of a river.</title>
        <authorList>
            <person name="Liu H."/>
        </authorList>
    </citation>
    <scope>NUCLEOTIDE SEQUENCE [LARGE SCALE GENOMIC DNA]</scope>
    <source>
        <strain evidence="2 3">RY-1</strain>
    </source>
</reference>
<proteinExistence type="predicted"/>
<evidence type="ECO:0000313" key="2">
    <source>
        <dbReference type="EMBL" id="MCF1713428.1"/>
    </source>
</evidence>
<sequence length="221" mass="25232">MRWILIISLLISLPAAAQWKDYIIGVKGDTLNKVDLQGRKQGPWVHRYETIRGERGFEEEGEYVDDRKEGMWRKYSLMGDLMAIENFRWGFLDGKAQYFNNAGNVFREESWRAFNPDKVYDTIDVEDVLLPGNFKQVIVKNEGASVKHGTWNYFDPASGLIVKTETYTLGKIEKNNNPSTLGTDTLSMGAKKVPKPKEVLEFEKKNAGKKKVKVRDGSVGY</sequence>
<comment type="caution">
    <text evidence="2">The sequence shown here is derived from an EMBL/GenBank/DDBJ whole genome shotgun (WGS) entry which is preliminary data.</text>
</comment>
<dbReference type="RefSeq" id="WP_234863960.1">
    <property type="nucleotide sequence ID" value="NZ_JAKEVY010000001.1"/>
</dbReference>
<dbReference type="Gene3D" id="2.20.110.10">
    <property type="entry name" value="Histone H3 K4-specific methyltransferase SET7/9 N-terminal domain"/>
    <property type="match status" value="1"/>
</dbReference>
<accession>A0ABS9BCN5</accession>
<feature type="signal peptide" evidence="1">
    <location>
        <begin position="1"/>
        <end position="17"/>
    </location>
</feature>
<dbReference type="SUPFAM" id="SSF82185">
    <property type="entry name" value="Histone H3 K4-specific methyltransferase SET7/9 N-terminal domain"/>
    <property type="match status" value="1"/>
</dbReference>
<dbReference type="EMBL" id="JAKEVY010000001">
    <property type="protein sequence ID" value="MCF1713428.1"/>
    <property type="molecule type" value="Genomic_DNA"/>
</dbReference>
<dbReference type="Proteomes" id="UP001200145">
    <property type="component" value="Unassembled WGS sequence"/>
</dbReference>
<feature type="chain" id="PRO_5045679910" description="MORN repeat protein" evidence="1">
    <location>
        <begin position="18"/>
        <end position="221"/>
    </location>
</feature>
<keyword evidence="1" id="KW-0732">Signal</keyword>
<evidence type="ECO:0000256" key="1">
    <source>
        <dbReference type="SAM" id="SignalP"/>
    </source>
</evidence>
<organism evidence="2 3">
    <name type="scientific">Flavihumibacter fluminis</name>
    <dbReference type="NCBI Taxonomy" id="2909236"/>
    <lineage>
        <taxon>Bacteria</taxon>
        <taxon>Pseudomonadati</taxon>
        <taxon>Bacteroidota</taxon>
        <taxon>Chitinophagia</taxon>
        <taxon>Chitinophagales</taxon>
        <taxon>Chitinophagaceae</taxon>
        <taxon>Flavihumibacter</taxon>
    </lineage>
</organism>